<dbReference type="KEGG" id="nik:F5I99_13430"/>
<dbReference type="NCBIfam" id="TIGR00254">
    <property type="entry name" value="GGDEF"/>
    <property type="match status" value="1"/>
</dbReference>
<proteinExistence type="predicted"/>
<keyword evidence="1" id="KW-0175">Coiled coil</keyword>
<dbReference type="Pfam" id="PF00563">
    <property type="entry name" value="EAL"/>
    <property type="match status" value="1"/>
</dbReference>
<dbReference type="SMART" id="SM00091">
    <property type="entry name" value="PAS"/>
    <property type="match status" value="1"/>
</dbReference>
<dbReference type="CDD" id="cd01949">
    <property type="entry name" value="GGDEF"/>
    <property type="match status" value="1"/>
</dbReference>
<dbReference type="SMART" id="SM00267">
    <property type="entry name" value="GGDEF"/>
    <property type="match status" value="1"/>
</dbReference>
<name>A0A5J6LGU5_9GAMM</name>
<evidence type="ECO:0000259" key="5">
    <source>
        <dbReference type="PROSITE" id="PS50887"/>
    </source>
</evidence>
<dbReference type="PROSITE" id="PS50112">
    <property type="entry name" value="PAS"/>
    <property type="match status" value="1"/>
</dbReference>
<keyword evidence="7" id="KW-1185">Reference proteome</keyword>
<dbReference type="Gene3D" id="3.30.70.270">
    <property type="match status" value="1"/>
</dbReference>
<dbReference type="SUPFAM" id="SSF55785">
    <property type="entry name" value="PYP-like sensor domain (PAS domain)"/>
    <property type="match status" value="1"/>
</dbReference>
<protein>
    <submittedName>
        <fullName evidence="6">EAL domain-containing protein</fullName>
    </submittedName>
</protein>
<dbReference type="SMART" id="SM00052">
    <property type="entry name" value="EAL"/>
    <property type="match status" value="1"/>
</dbReference>
<dbReference type="SUPFAM" id="SSF55073">
    <property type="entry name" value="Nucleotide cyclase"/>
    <property type="match status" value="1"/>
</dbReference>
<dbReference type="RefSeq" id="WP_151056805.1">
    <property type="nucleotide sequence ID" value="NZ_CP044222.1"/>
</dbReference>
<dbReference type="InterPro" id="IPR035919">
    <property type="entry name" value="EAL_sf"/>
</dbReference>
<dbReference type="PROSITE" id="PS50887">
    <property type="entry name" value="GGDEF"/>
    <property type="match status" value="1"/>
</dbReference>
<dbReference type="NCBIfam" id="TIGR00229">
    <property type="entry name" value="sensory_box"/>
    <property type="match status" value="1"/>
</dbReference>
<dbReference type="Gene3D" id="3.40.190.10">
    <property type="entry name" value="Periplasmic binding protein-like II"/>
    <property type="match status" value="2"/>
</dbReference>
<feature type="coiled-coil region" evidence="1">
    <location>
        <begin position="623"/>
        <end position="679"/>
    </location>
</feature>
<dbReference type="Proteomes" id="UP000325606">
    <property type="component" value="Chromosome"/>
</dbReference>
<dbReference type="InterPro" id="IPR052155">
    <property type="entry name" value="Biofilm_reg_signaling"/>
</dbReference>
<evidence type="ECO:0000313" key="6">
    <source>
        <dbReference type="EMBL" id="QEW07411.1"/>
    </source>
</evidence>
<dbReference type="InterPro" id="IPR043128">
    <property type="entry name" value="Rev_trsase/Diguanyl_cyclase"/>
</dbReference>
<feature type="domain" description="PAS" evidence="3">
    <location>
        <begin position="360"/>
        <end position="408"/>
    </location>
</feature>
<dbReference type="AlphaFoldDB" id="A0A5J6LGU5"/>
<dbReference type="PANTHER" id="PTHR44757">
    <property type="entry name" value="DIGUANYLATE CYCLASE DGCP"/>
    <property type="match status" value="1"/>
</dbReference>
<dbReference type="SUPFAM" id="SSF141868">
    <property type="entry name" value="EAL domain-like"/>
    <property type="match status" value="1"/>
</dbReference>
<dbReference type="InterPro" id="IPR029787">
    <property type="entry name" value="Nucleotide_cyclase"/>
</dbReference>
<feature type="domain" description="GGDEF" evidence="5">
    <location>
        <begin position="519"/>
        <end position="657"/>
    </location>
</feature>
<dbReference type="PANTHER" id="PTHR44757:SF2">
    <property type="entry name" value="BIOFILM ARCHITECTURE MAINTENANCE PROTEIN MBAA"/>
    <property type="match status" value="1"/>
</dbReference>
<dbReference type="InterPro" id="IPR000160">
    <property type="entry name" value="GGDEF_dom"/>
</dbReference>
<feature type="domain" description="EAL" evidence="4">
    <location>
        <begin position="666"/>
        <end position="920"/>
    </location>
</feature>
<dbReference type="InterPro" id="IPR001633">
    <property type="entry name" value="EAL_dom"/>
</dbReference>
<dbReference type="Gene3D" id="3.20.20.450">
    <property type="entry name" value="EAL domain"/>
    <property type="match status" value="1"/>
</dbReference>
<evidence type="ECO:0000313" key="7">
    <source>
        <dbReference type="Proteomes" id="UP000325606"/>
    </source>
</evidence>
<reference evidence="6 7" key="1">
    <citation type="submission" date="2019-09" db="EMBL/GenBank/DDBJ databases">
        <title>Nitrincola iocasae sp. nov., a bacterium isolated from the sediment collected at a cold seep field in South China Sea.</title>
        <authorList>
            <person name="Zhang H."/>
            <person name="Wang H."/>
            <person name="Li C."/>
        </authorList>
    </citation>
    <scope>NUCLEOTIDE SEQUENCE [LARGE SCALE GENOMIC DNA]</scope>
    <source>
        <strain evidence="6 7">KXZD1103</strain>
    </source>
</reference>
<dbReference type="PROSITE" id="PS50883">
    <property type="entry name" value="EAL"/>
    <property type="match status" value="1"/>
</dbReference>
<accession>A0A5J6LGU5</accession>
<dbReference type="Pfam" id="PF00990">
    <property type="entry name" value="GGDEF"/>
    <property type="match status" value="1"/>
</dbReference>
<feature type="transmembrane region" description="Helical" evidence="2">
    <location>
        <begin position="331"/>
        <end position="352"/>
    </location>
</feature>
<dbReference type="SUPFAM" id="SSF53850">
    <property type="entry name" value="Periplasmic binding protein-like II"/>
    <property type="match status" value="1"/>
</dbReference>
<dbReference type="InterPro" id="IPR035965">
    <property type="entry name" value="PAS-like_dom_sf"/>
</dbReference>
<keyword evidence="2" id="KW-0472">Membrane</keyword>
<evidence type="ECO:0000259" key="4">
    <source>
        <dbReference type="PROSITE" id="PS50883"/>
    </source>
</evidence>
<dbReference type="Pfam" id="PF13426">
    <property type="entry name" value="PAS_9"/>
    <property type="match status" value="1"/>
</dbReference>
<dbReference type="Gene3D" id="3.30.450.20">
    <property type="entry name" value="PAS domain"/>
    <property type="match status" value="1"/>
</dbReference>
<evidence type="ECO:0000256" key="1">
    <source>
        <dbReference type="SAM" id="Coils"/>
    </source>
</evidence>
<organism evidence="6 7">
    <name type="scientific">Nitrincola iocasae</name>
    <dbReference type="NCBI Taxonomy" id="2614693"/>
    <lineage>
        <taxon>Bacteria</taxon>
        <taxon>Pseudomonadati</taxon>
        <taxon>Pseudomonadota</taxon>
        <taxon>Gammaproteobacteria</taxon>
        <taxon>Oceanospirillales</taxon>
        <taxon>Oceanospirillaceae</taxon>
        <taxon>Nitrincola</taxon>
    </lineage>
</organism>
<dbReference type="Pfam" id="PF12974">
    <property type="entry name" value="Phosphonate-bd"/>
    <property type="match status" value="1"/>
</dbReference>
<dbReference type="EMBL" id="CP044222">
    <property type="protein sequence ID" value="QEW07411.1"/>
    <property type="molecule type" value="Genomic_DNA"/>
</dbReference>
<sequence length="929" mass="104800">MLLEPALKEYPLLHIRIKPALQFFGLFVSLLLISCAQLVGAAETEKLRIGILAFRSLESTQQQWQETLKHLDRVLPQYDLELQILFMDSMTEAVHKQQLDFILTQPEHYILLRSSSGVSASATLMPVSDKQPLARFAGVIVALADRPELNSLDAIRGQRVAAVHSHSLGAYRIQHWTLNQAGIRLPQDVQSLTFTGQPQDKAIEMLLSRQVDVAFVRSGVLESMVQAGKLSMDQLQIIHPQQHAELPLIHSTPLIPEWAFAAMPSLDPLVVRDVTQALFTISPDSLAARSGGYFGFIPPVDYAGLEHILLELRVHPDRISHFDMRDFVDKYLSEIILALVLSILIAATWVSYDIRQRKKRAANLRIAAAAFNTHEAITITDENNQILRVNEAFTRITGYSEEEVVGHNPSIFSSGYHHQDFYKAMWHALNTQGYWEGEIWNRRKNGEIFPEHLSITKVPGTHAVQFNFVASFSDITQAKESKEIIEHLSLYDQLTGLANVDLLRDRIHSALTRSSMQDHSFALILIDLKNFKLVNDSLGRRAGDQLLREVATRLTEALPVYSSLARLAADEFVILCEFREHSAEQALFDIEHLTKDLERVFMVPFSIEAEAVYTQANMGIVHCADADSTADELLKRADLAKNQSKFNSHSSISFYDPAMQQQVDQVVQLENDLRQALEHNQLRLFFQPQYNQHRQITGCEALIRWEHPIRGLISPADFIPLAESSDLILLIGDFVIASACQKLTIWQQHPFTATWTLAINISARQFQCSDFAERVLGHITDTNAPANRLKLELTESLLIDYTDEAVTKMNHLKQAGIRFSLDDFGTGFSSLSYLKKLPFDQIKVDKAFIHDLLNNQSDEAIIRSVLAMGEAFGMNVIAEGVETEQQLQKLEALGCYFYQGFYFSKPLSDNQLLTCIAQFSTEPSDDLGI</sequence>
<keyword evidence="2" id="KW-0812">Transmembrane</keyword>
<dbReference type="CDD" id="cd01948">
    <property type="entry name" value="EAL"/>
    <property type="match status" value="1"/>
</dbReference>
<keyword evidence="2" id="KW-1133">Transmembrane helix</keyword>
<dbReference type="CDD" id="cd00130">
    <property type="entry name" value="PAS"/>
    <property type="match status" value="1"/>
</dbReference>
<dbReference type="InterPro" id="IPR000014">
    <property type="entry name" value="PAS"/>
</dbReference>
<evidence type="ECO:0000256" key="2">
    <source>
        <dbReference type="SAM" id="Phobius"/>
    </source>
</evidence>
<feature type="transmembrane region" description="Helical" evidence="2">
    <location>
        <begin position="20"/>
        <end position="39"/>
    </location>
</feature>
<evidence type="ECO:0000259" key="3">
    <source>
        <dbReference type="PROSITE" id="PS50112"/>
    </source>
</evidence>
<gene>
    <name evidence="6" type="ORF">F5I99_13430</name>
</gene>